<protein>
    <submittedName>
        <fullName evidence="1">Uncharacterized protein</fullName>
    </submittedName>
</protein>
<evidence type="ECO:0000313" key="1">
    <source>
        <dbReference type="EMBL" id="JAD51884.1"/>
    </source>
</evidence>
<name>A0A0A9AJK5_ARUDO</name>
<accession>A0A0A9AJK5</accession>
<dbReference type="AlphaFoldDB" id="A0A0A9AJK5"/>
<reference evidence="1" key="1">
    <citation type="submission" date="2014-09" db="EMBL/GenBank/DDBJ databases">
        <authorList>
            <person name="Magalhaes I.L.F."/>
            <person name="Oliveira U."/>
            <person name="Santos F.R."/>
            <person name="Vidigal T.H.D.A."/>
            <person name="Brescovit A.D."/>
            <person name="Santos A.J."/>
        </authorList>
    </citation>
    <scope>NUCLEOTIDE SEQUENCE</scope>
    <source>
        <tissue evidence="1">Shoot tissue taken approximately 20 cm above the soil surface</tissue>
    </source>
</reference>
<organism evidence="1">
    <name type="scientific">Arundo donax</name>
    <name type="common">Giant reed</name>
    <name type="synonym">Donax arundinaceus</name>
    <dbReference type="NCBI Taxonomy" id="35708"/>
    <lineage>
        <taxon>Eukaryota</taxon>
        <taxon>Viridiplantae</taxon>
        <taxon>Streptophyta</taxon>
        <taxon>Embryophyta</taxon>
        <taxon>Tracheophyta</taxon>
        <taxon>Spermatophyta</taxon>
        <taxon>Magnoliopsida</taxon>
        <taxon>Liliopsida</taxon>
        <taxon>Poales</taxon>
        <taxon>Poaceae</taxon>
        <taxon>PACMAD clade</taxon>
        <taxon>Arundinoideae</taxon>
        <taxon>Arundineae</taxon>
        <taxon>Arundo</taxon>
    </lineage>
</organism>
<sequence>MNKTNNSLESWSHIAQQHNHVHGLYAKLGGSGFKRVRC</sequence>
<dbReference type="EMBL" id="GBRH01246011">
    <property type="protein sequence ID" value="JAD51884.1"/>
    <property type="molecule type" value="Transcribed_RNA"/>
</dbReference>
<proteinExistence type="predicted"/>
<reference evidence="1" key="2">
    <citation type="journal article" date="2015" name="Data Brief">
        <title>Shoot transcriptome of the giant reed, Arundo donax.</title>
        <authorList>
            <person name="Barrero R.A."/>
            <person name="Guerrero F.D."/>
            <person name="Moolhuijzen P."/>
            <person name="Goolsby J.A."/>
            <person name="Tidwell J."/>
            <person name="Bellgard S.E."/>
            <person name="Bellgard M.I."/>
        </authorList>
    </citation>
    <scope>NUCLEOTIDE SEQUENCE</scope>
    <source>
        <tissue evidence="1">Shoot tissue taken approximately 20 cm above the soil surface</tissue>
    </source>
</reference>